<keyword evidence="2" id="KW-1185">Reference proteome</keyword>
<accession>A0ACC2ML66</accession>
<comment type="caution">
    <text evidence="1">The sequence shown here is derived from an EMBL/GenBank/DDBJ whole genome shotgun (WGS) entry which is preliminary data.</text>
</comment>
<evidence type="ECO:0000313" key="1">
    <source>
        <dbReference type="EMBL" id="KAJ8646146.1"/>
    </source>
</evidence>
<reference evidence="1 2" key="1">
    <citation type="journal article" date="2022" name="Hortic Res">
        <title>A haplotype resolved chromosomal level avocado genome allows analysis of novel avocado genes.</title>
        <authorList>
            <person name="Nath O."/>
            <person name="Fletcher S.J."/>
            <person name="Hayward A."/>
            <person name="Shaw L.M."/>
            <person name="Masouleh A.K."/>
            <person name="Furtado A."/>
            <person name="Henry R.J."/>
            <person name="Mitter N."/>
        </authorList>
    </citation>
    <scope>NUCLEOTIDE SEQUENCE [LARGE SCALE GENOMIC DNA]</scope>
    <source>
        <strain evidence="2">cv. Hass</strain>
    </source>
</reference>
<evidence type="ECO:0000313" key="2">
    <source>
        <dbReference type="Proteomes" id="UP001234297"/>
    </source>
</evidence>
<sequence>MKLTWIFLLLPLNPVVVPGPIDDAGASIAIMQSANRLSLKASSKDGGGGRVSEFGLLYEAPPQFQRICYAIFSSSAVDSFFRITFSMLSSLLLPSILSFGFGISWKMAKTHFVPRLSDLTSKRLCFCNALLAAALFSGLFFIGGVFTTTDYIERISRWQLKVDPVITSADRCKAECRPKGSEALPKGLVRTTSNLDMRPLWGFPKTNPKESKNLLAIPVGIKQKESVNQIIKKFLPSGFVVMLFHYDGEVDAWRDLPWSKSVIHVSAASQTKWWFAKRFLHPDVVTEYEYIFLWDEDLGVEHFDPRRYISIVKEEGLEISQPALGPHSETHHQITERVNNTKVHRKTNKSMGNRKCYENSTAPPCTGWVEMMAPVFTRAAWRCTWYMIQNDLIHAWGLDYNLGYCAQGNRSKNVGVVDSEYVFHEGVATLGGAEKKGVPENSTARWAVRRHSSVELEEFKRRWRKAAKEDECWTDPYS</sequence>
<dbReference type="Proteomes" id="UP001234297">
    <property type="component" value="Chromosome 2"/>
</dbReference>
<organism evidence="1 2">
    <name type="scientific">Persea americana</name>
    <name type="common">Avocado</name>
    <dbReference type="NCBI Taxonomy" id="3435"/>
    <lineage>
        <taxon>Eukaryota</taxon>
        <taxon>Viridiplantae</taxon>
        <taxon>Streptophyta</taxon>
        <taxon>Embryophyta</taxon>
        <taxon>Tracheophyta</taxon>
        <taxon>Spermatophyta</taxon>
        <taxon>Magnoliopsida</taxon>
        <taxon>Magnoliidae</taxon>
        <taxon>Laurales</taxon>
        <taxon>Lauraceae</taxon>
        <taxon>Persea</taxon>
    </lineage>
</organism>
<proteinExistence type="predicted"/>
<name>A0ACC2ML66_PERAE</name>
<gene>
    <name evidence="1" type="ORF">MRB53_007894</name>
</gene>
<dbReference type="EMBL" id="CM056810">
    <property type="protein sequence ID" value="KAJ8646146.1"/>
    <property type="molecule type" value="Genomic_DNA"/>
</dbReference>
<protein>
    <submittedName>
        <fullName evidence="1">Uncharacterized protein</fullName>
    </submittedName>
</protein>